<proteinExistence type="predicted"/>
<dbReference type="PANTHER" id="PTHR45719:SF5">
    <property type="entry name" value="BETA-GLUCURONOSYLTRANSFERASE GLCAT14B-LIKE"/>
    <property type="match status" value="1"/>
</dbReference>
<keyword evidence="2" id="KW-1185">Reference proteome</keyword>
<gene>
    <name evidence="1" type="ORF">Lalb_Chr11g0072091</name>
</gene>
<keyword evidence="1" id="KW-0808">Transferase</keyword>
<comment type="caution">
    <text evidence="1">The sequence shown here is derived from an EMBL/GenBank/DDBJ whole genome shotgun (WGS) entry which is preliminary data.</text>
</comment>
<dbReference type="EMBL" id="WOCE01000011">
    <property type="protein sequence ID" value="KAE9604458.1"/>
    <property type="molecule type" value="Genomic_DNA"/>
</dbReference>
<dbReference type="GO" id="GO:0015020">
    <property type="term" value="F:glucuronosyltransferase activity"/>
    <property type="evidence" value="ECO:0007669"/>
    <property type="project" value="InterPro"/>
</dbReference>
<organism evidence="1 2">
    <name type="scientific">Lupinus albus</name>
    <name type="common">White lupine</name>
    <name type="synonym">Lupinus termis</name>
    <dbReference type="NCBI Taxonomy" id="3870"/>
    <lineage>
        <taxon>Eukaryota</taxon>
        <taxon>Viridiplantae</taxon>
        <taxon>Streptophyta</taxon>
        <taxon>Embryophyta</taxon>
        <taxon>Tracheophyta</taxon>
        <taxon>Spermatophyta</taxon>
        <taxon>Magnoliopsida</taxon>
        <taxon>eudicotyledons</taxon>
        <taxon>Gunneridae</taxon>
        <taxon>Pentapetalae</taxon>
        <taxon>rosids</taxon>
        <taxon>fabids</taxon>
        <taxon>Fabales</taxon>
        <taxon>Fabaceae</taxon>
        <taxon>Papilionoideae</taxon>
        <taxon>50 kb inversion clade</taxon>
        <taxon>genistoids sensu lato</taxon>
        <taxon>core genistoids</taxon>
        <taxon>Genisteae</taxon>
        <taxon>Lupinus</taxon>
    </lineage>
</organism>
<evidence type="ECO:0000313" key="2">
    <source>
        <dbReference type="Proteomes" id="UP000447434"/>
    </source>
</evidence>
<dbReference type="PANTHER" id="PTHR45719">
    <property type="entry name" value="GLYCOSYLTRANSFERASE"/>
    <property type="match status" value="1"/>
</dbReference>
<dbReference type="OrthoDB" id="2019572at2759"/>
<evidence type="ECO:0000313" key="1">
    <source>
        <dbReference type="EMBL" id="KAE9604458.1"/>
    </source>
</evidence>
<protein>
    <submittedName>
        <fullName evidence="1">Putative glucuronosyltransferase</fullName>
    </submittedName>
</protein>
<sequence length="88" mass="9977">MVHSNVPFARKFRRNEEVLDKINTELFEQNADGYVPGRWFCQANSNSTEYSSVIRNIIELRSGPGAERLKSLINGLPSEEAFQANQCS</sequence>
<name>A0A6A4PSE0_LUPAL</name>
<dbReference type="Proteomes" id="UP000447434">
    <property type="component" value="Chromosome 11"/>
</dbReference>
<reference evidence="2" key="1">
    <citation type="journal article" date="2020" name="Nat. Commun.">
        <title>Genome sequence of the cluster root forming white lupin.</title>
        <authorList>
            <person name="Hufnagel B."/>
            <person name="Marques A."/>
            <person name="Soriano A."/>
            <person name="Marques L."/>
            <person name="Divol F."/>
            <person name="Doumas P."/>
            <person name="Sallet E."/>
            <person name="Mancinotti D."/>
            <person name="Carrere S."/>
            <person name="Marande W."/>
            <person name="Arribat S."/>
            <person name="Keller J."/>
            <person name="Huneau C."/>
            <person name="Blein T."/>
            <person name="Aime D."/>
            <person name="Laguerre M."/>
            <person name="Taylor J."/>
            <person name="Schubert V."/>
            <person name="Nelson M."/>
            <person name="Geu-Flores F."/>
            <person name="Crespi M."/>
            <person name="Gallardo-Guerrero K."/>
            <person name="Delaux P.-M."/>
            <person name="Salse J."/>
            <person name="Berges H."/>
            <person name="Guyot R."/>
            <person name="Gouzy J."/>
            <person name="Peret B."/>
        </authorList>
    </citation>
    <scope>NUCLEOTIDE SEQUENCE [LARGE SCALE GENOMIC DNA]</scope>
    <source>
        <strain evidence="2">cv. Amiga</strain>
    </source>
</reference>
<dbReference type="InterPro" id="IPR044610">
    <property type="entry name" value="GLCAT14A/B/C"/>
</dbReference>
<dbReference type="AlphaFoldDB" id="A0A6A4PSE0"/>
<accession>A0A6A4PSE0</accession>